<accession>A0A835IY23</accession>
<sequence>MHSQVSNTKPFIDHDAGYSAKSSKGPLAEEDHEIAAKVTLLNHKISSNISAMPSALKRMNDCWKGSANVSRLLGVCNVAVSPIKGSRFGKYPIDKPPQWGLAGPPAGKYRTHVQVMVAWASGPYRPRATSKHLAVIGSAREVVRDSDVQNILLNGLDSAYDAIVTTLTARLDDIEMDEFQSHLFAFEMRLEAQNAALLPTPTANIATQHRNGGRYNQAGRNNHSQVRYNHPQNCLNNFQSRSNNRESKNSVAEISKPILPILESKRSSYKISNSRVKILLKNSYDAKKKAP</sequence>
<dbReference type="Proteomes" id="UP000631114">
    <property type="component" value="Unassembled WGS sequence"/>
</dbReference>
<protein>
    <submittedName>
        <fullName evidence="2">Uncharacterized protein</fullName>
    </submittedName>
</protein>
<gene>
    <name evidence="2" type="ORF">IFM89_027262</name>
</gene>
<reference evidence="2 3" key="1">
    <citation type="submission" date="2020-10" db="EMBL/GenBank/DDBJ databases">
        <title>The Coptis chinensis genome and diversification of protoberbering-type alkaloids.</title>
        <authorList>
            <person name="Wang B."/>
            <person name="Shu S."/>
            <person name="Song C."/>
            <person name="Liu Y."/>
        </authorList>
    </citation>
    <scope>NUCLEOTIDE SEQUENCE [LARGE SCALE GENOMIC DNA]</scope>
    <source>
        <strain evidence="2">HL-2020</strain>
        <tissue evidence="2">Leaf</tissue>
    </source>
</reference>
<organism evidence="2 3">
    <name type="scientific">Coptis chinensis</name>
    <dbReference type="NCBI Taxonomy" id="261450"/>
    <lineage>
        <taxon>Eukaryota</taxon>
        <taxon>Viridiplantae</taxon>
        <taxon>Streptophyta</taxon>
        <taxon>Embryophyta</taxon>
        <taxon>Tracheophyta</taxon>
        <taxon>Spermatophyta</taxon>
        <taxon>Magnoliopsida</taxon>
        <taxon>Ranunculales</taxon>
        <taxon>Ranunculaceae</taxon>
        <taxon>Coptidoideae</taxon>
        <taxon>Coptis</taxon>
    </lineage>
</organism>
<name>A0A835IY23_9MAGN</name>
<keyword evidence="3" id="KW-1185">Reference proteome</keyword>
<evidence type="ECO:0000313" key="2">
    <source>
        <dbReference type="EMBL" id="KAF9625819.1"/>
    </source>
</evidence>
<dbReference type="OrthoDB" id="1912561at2759"/>
<evidence type="ECO:0000313" key="3">
    <source>
        <dbReference type="Proteomes" id="UP000631114"/>
    </source>
</evidence>
<comment type="caution">
    <text evidence="2">The sequence shown here is derived from an EMBL/GenBank/DDBJ whole genome shotgun (WGS) entry which is preliminary data.</text>
</comment>
<feature type="region of interest" description="Disordered" evidence="1">
    <location>
        <begin position="1"/>
        <end position="26"/>
    </location>
</feature>
<dbReference type="AlphaFoldDB" id="A0A835IY23"/>
<dbReference type="EMBL" id="JADFTS010000001">
    <property type="protein sequence ID" value="KAF9625819.1"/>
    <property type="molecule type" value="Genomic_DNA"/>
</dbReference>
<proteinExistence type="predicted"/>
<evidence type="ECO:0000256" key="1">
    <source>
        <dbReference type="SAM" id="MobiDB-lite"/>
    </source>
</evidence>